<name>A0ABU7IR07_9FLAO</name>
<protein>
    <submittedName>
        <fullName evidence="2">NAD(P)H-binding protein</fullName>
    </submittedName>
</protein>
<gene>
    <name evidence="2" type="ORF">V1I91_04920</name>
</gene>
<comment type="caution">
    <text evidence="2">The sequence shown here is derived from an EMBL/GenBank/DDBJ whole genome shotgun (WGS) entry which is preliminary data.</text>
</comment>
<dbReference type="PANTHER" id="PTHR14097:SF7">
    <property type="entry name" value="OXIDOREDUCTASE HTATIP2"/>
    <property type="match status" value="1"/>
</dbReference>
<organism evidence="2 3">
    <name type="scientific">Maribacter cobaltidurans</name>
    <dbReference type="NCBI Taxonomy" id="1178778"/>
    <lineage>
        <taxon>Bacteria</taxon>
        <taxon>Pseudomonadati</taxon>
        <taxon>Bacteroidota</taxon>
        <taxon>Flavobacteriia</taxon>
        <taxon>Flavobacteriales</taxon>
        <taxon>Flavobacteriaceae</taxon>
        <taxon>Maribacter</taxon>
    </lineage>
</organism>
<dbReference type="InterPro" id="IPR036291">
    <property type="entry name" value="NAD(P)-bd_dom_sf"/>
</dbReference>
<dbReference type="PANTHER" id="PTHR14097">
    <property type="entry name" value="OXIDOREDUCTASE HTATIP2"/>
    <property type="match status" value="1"/>
</dbReference>
<evidence type="ECO:0000313" key="2">
    <source>
        <dbReference type="EMBL" id="MEE1975397.1"/>
    </source>
</evidence>
<dbReference type="SUPFAM" id="SSF51735">
    <property type="entry name" value="NAD(P)-binding Rossmann-fold domains"/>
    <property type="match status" value="1"/>
</dbReference>
<proteinExistence type="predicted"/>
<evidence type="ECO:0000313" key="3">
    <source>
        <dbReference type="Proteomes" id="UP001356308"/>
    </source>
</evidence>
<dbReference type="EMBL" id="JAZDDG010000002">
    <property type="protein sequence ID" value="MEE1975397.1"/>
    <property type="molecule type" value="Genomic_DNA"/>
</dbReference>
<dbReference type="Proteomes" id="UP001356308">
    <property type="component" value="Unassembled WGS sequence"/>
</dbReference>
<feature type="domain" description="NAD(P)-binding" evidence="1">
    <location>
        <begin position="12"/>
        <end position="162"/>
    </location>
</feature>
<keyword evidence="3" id="KW-1185">Reference proteome</keyword>
<sequence length="223" mass="25120">MEQRNKTAIIIGATGLTGGQLLNSLLSDNRYQKIKLFSRTSIGINSDKIEEFLGDVIDLENFALDFTADEVFCCIGTTKSKTPDKEMYRKIDYGIPKKAVKLCKANGIDTFLVISALGANPKSKVFYNRLKGEMENEVMATGLNHTYILQPSLISGKRNEWRFGEWVVKQLFKIFNLLLLGPLKKYQSIHPDEIVKCMIWLANNKPIAGRISSEKIKKLAKNA</sequence>
<evidence type="ECO:0000259" key="1">
    <source>
        <dbReference type="Pfam" id="PF13460"/>
    </source>
</evidence>
<accession>A0ABU7IR07</accession>
<dbReference type="RefSeq" id="WP_272650222.1">
    <property type="nucleotide sequence ID" value="NZ_JAZDDG010000002.1"/>
</dbReference>
<dbReference type="Gene3D" id="3.40.50.720">
    <property type="entry name" value="NAD(P)-binding Rossmann-like Domain"/>
    <property type="match status" value="1"/>
</dbReference>
<dbReference type="Pfam" id="PF13460">
    <property type="entry name" value="NAD_binding_10"/>
    <property type="match status" value="1"/>
</dbReference>
<dbReference type="InterPro" id="IPR016040">
    <property type="entry name" value="NAD(P)-bd_dom"/>
</dbReference>
<reference evidence="2 3" key="1">
    <citation type="submission" date="2024-01" db="EMBL/GenBank/DDBJ databases">
        <title>Maribacter spp. originated from different algae showed divergent polysaccharides utilization ability.</title>
        <authorList>
            <person name="Wang H."/>
            <person name="Wu Y."/>
        </authorList>
    </citation>
    <scope>NUCLEOTIDE SEQUENCE [LARGE SCALE GENOMIC DNA]</scope>
    <source>
        <strain evidence="2 3">PR1</strain>
    </source>
</reference>